<dbReference type="EMBL" id="ABOU02000024">
    <property type="protein sequence ID" value="EDY33484.1"/>
    <property type="molecule type" value="Genomic_DNA"/>
</dbReference>
<dbReference type="AlphaFoldDB" id="B5CMP4"/>
<gene>
    <name evidence="1" type="ORF">RUMLAC_00729</name>
</gene>
<organism evidence="1 2">
    <name type="scientific">[Ruminococcus] lactaris ATCC 29176</name>
    <dbReference type="NCBI Taxonomy" id="471875"/>
    <lineage>
        <taxon>Bacteria</taxon>
        <taxon>Bacillati</taxon>
        <taxon>Bacillota</taxon>
        <taxon>Clostridia</taxon>
        <taxon>Lachnospirales</taxon>
        <taxon>Lachnospiraceae</taxon>
        <taxon>Mediterraneibacter</taxon>
    </lineage>
</organism>
<name>B5CMP4_9FIRM</name>
<sequence>MGKRGKKVYKGAPPICQHGVAEFRHSSKSRQKGDFYQKRHKKSALCFQKAAR</sequence>
<keyword evidence="2" id="KW-1185">Reference proteome</keyword>
<evidence type="ECO:0000313" key="1">
    <source>
        <dbReference type="EMBL" id="EDY33484.1"/>
    </source>
</evidence>
<reference evidence="1 2" key="2">
    <citation type="submission" date="2008-08" db="EMBL/GenBank/DDBJ databases">
        <authorList>
            <person name="Fulton L."/>
            <person name="Clifton S."/>
            <person name="Fulton B."/>
            <person name="Xu J."/>
            <person name="Minx P."/>
            <person name="Pepin K.H."/>
            <person name="Johnson M."/>
            <person name="Bhonagiri V."/>
            <person name="Nash W.E."/>
            <person name="Mardis E.R."/>
            <person name="Wilson R.K."/>
        </authorList>
    </citation>
    <scope>NUCLEOTIDE SEQUENCE [LARGE SCALE GENOMIC DNA]</scope>
    <source>
        <strain evidence="1 2">ATCC 29176</strain>
    </source>
</reference>
<dbReference type="Proteomes" id="UP000003254">
    <property type="component" value="Unassembled WGS sequence"/>
</dbReference>
<reference evidence="1 2" key="1">
    <citation type="submission" date="2008-08" db="EMBL/GenBank/DDBJ databases">
        <title>Draft genome sequence of Ruminococcus lactaris ATCC 29176.</title>
        <authorList>
            <person name="Sudarsanam P."/>
            <person name="Ley R."/>
            <person name="Guruge J."/>
            <person name="Turnbaugh P.J."/>
            <person name="Mahowald M."/>
            <person name="Liep D."/>
            <person name="Gordon J."/>
        </authorList>
    </citation>
    <scope>NUCLEOTIDE SEQUENCE [LARGE SCALE GENOMIC DNA]</scope>
    <source>
        <strain evidence="1 2">ATCC 29176</strain>
    </source>
</reference>
<dbReference type="HOGENOM" id="CLU_3084436_0_0_9"/>
<comment type="caution">
    <text evidence="1">The sequence shown here is derived from an EMBL/GenBank/DDBJ whole genome shotgun (WGS) entry which is preliminary data.</text>
</comment>
<evidence type="ECO:0000313" key="2">
    <source>
        <dbReference type="Proteomes" id="UP000003254"/>
    </source>
</evidence>
<accession>B5CMP4</accession>
<proteinExistence type="predicted"/>
<protein>
    <submittedName>
        <fullName evidence="1">Uncharacterized protein</fullName>
    </submittedName>
</protein>